<evidence type="ECO:0000313" key="2">
    <source>
        <dbReference type="EMBL" id="WAL58833.1"/>
    </source>
</evidence>
<reference evidence="2" key="1">
    <citation type="submission" date="2022-12" db="EMBL/GenBank/DDBJ databases">
        <title>Polyphasic identification of a Novel Hot-Spring Cyanobacterium Ocullathermofonsia sinensis gen nov. sp. nov. and Genomic Insights on its Adaptations to the Thermal Habitat.</title>
        <authorList>
            <person name="Daroch M."/>
            <person name="Tang J."/>
            <person name="Jiang Y."/>
        </authorList>
    </citation>
    <scope>NUCLEOTIDE SEQUENCE</scope>
    <source>
        <strain evidence="2">PKUAC-SCTA174</strain>
    </source>
</reference>
<dbReference type="RefSeq" id="WP_268608266.1">
    <property type="nucleotide sequence ID" value="NZ_CP113797.1"/>
</dbReference>
<name>A0A9E9C731_9CYAN</name>
<dbReference type="EMBL" id="CP113797">
    <property type="protein sequence ID" value="WAL58833.1"/>
    <property type="molecule type" value="Genomic_DNA"/>
</dbReference>
<dbReference type="Proteomes" id="UP001163152">
    <property type="component" value="Chromosome"/>
</dbReference>
<dbReference type="Gene3D" id="3.60.15.10">
    <property type="entry name" value="Ribonuclease Z/Hydroxyacylglutathione hydrolase-like"/>
    <property type="match status" value="1"/>
</dbReference>
<dbReference type="SMART" id="SM00849">
    <property type="entry name" value="Lactamase_B"/>
    <property type="match status" value="1"/>
</dbReference>
<sequence>MQQTPPKNPRPVFNTIFAFPPNRDTMGGTSYFILENLGNILIDCPVWDEPNRSFLQQHGVRWLFLTHRTAIANVKEIQQTLNCQILIQEQEAYLLPGIEVSRFQHDFTLSPTSQAIWTPGHTPGSSCLYHCDQGGVLFTGRHLLPNQQGNPVPLRIGKTFHWRRQLNSVQYLRDRFSPETLHYLCPGANTGFLRGQRYIDRAYERLAALDLDTYLEQKPEL</sequence>
<dbReference type="InterPro" id="IPR001279">
    <property type="entry name" value="Metallo-B-lactamas"/>
</dbReference>
<protein>
    <submittedName>
        <fullName evidence="2">MBL fold metallo-hydrolase</fullName>
    </submittedName>
</protein>
<dbReference type="SUPFAM" id="SSF56281">
    <property type="entry name" value="Metallo-hydrolase/oxidoreductase"/>
    <property type="match status" value="1"/>
</dbReference>
<dbReference type="AlphaFoldDB" id="A0A9E9C731"/>
<proteinExistence type="predicted"/>
<accession>A0A9E9C731</accession>
<dbReference type="KEGG" id="tsin:OXH18_16845"/>
<dbReference type="PANTHER" id="PTHR42773:SF3">
    <property type="entry name" value="SLR0630 PROTEIN"/>
    <property type="match status" value="1"/>
</dbReference>
<feature type="domain" description="Metallo-beta-lactamase" evidence="1">
    <location>
        <begin position="27"/>
        <end position="188"/>
    </location>
</feature>
<gene>
    <name evidence="2" type="ORF">OXH18_16845</name>
</gene>
<evidence type="ECO:0000259" key="1">
    <source>
        <dbReference type="SMART" id="SM00849"/>
    </source>
</evidence>
<keyword evidence="3" id="KW-1185">Reference proteome</keyword>
<dbReference type="PANTHER" id="PTHR42773">
    <property type="entry name" value="METALLO-BETA-LACTAMASE-RELATED"/>
    <property type="match status" value="1"/>
</dbReference>
<dbReference type="InterPro" id="IPR036866">
    <property type="entry name" value="RibonucZ/Hydroxyglut_hydro"/>
</dbReference>
<evidence type="ECO:0000313" key="3">
    <source>
        <dbReference type="Proteomes" id="UP001163152"/>
    </source>
</evidence>
<organism evidence="2 3">
    <name type="scientific">Thermocoleostomius sinensis A174</name>
    <dbReference type="NCBI Taxonomy" id="2016057"/>
    <lineage>
        <taxon>Bacteria</taxon>
        <taxon>Bacillati</taxon>
        <taxon>Cyanobacteriota</taxon>
        <taxon>Cyanophyceae</taxon>
        <taxon>Oculatellales</taxon>
        <taxon>Oculatellaceae</taxon>
        <taxon>Thermocoleostomius</taxon>
    </lineage>
</organism>